<evidence type="ECO:0000313" key="2">
    <source>
        <dbReference type="EMBL" id="PIB24952.1"/>
    </source>
</evidence>
<proteinExistence type="predicted"/>
<name>A0A2G5K7G2_9RHOB</name>
<organism evidence="2 3">
    <name type="scientific">Paramylibacter kogurei</name>
    <dbReference type="NCBI Taxonomy" id="1889778"/>
    <lineage>
        <taxon>Bacteria</taxon>
        <taxon>Pseudomonadati</taxon>
        <taxon>Pseudomonadota</taxon>
        <taxon>Alphaproteobacteria</taxon>
        <taxon>Rhodobacterales</taxon>
        <taxon>Paracoccaceae</taxon>
        <taxon>Paramylibacter</taxon>
    </lineage>
</organism>
<feature type="transmembrane region" description="Helical" evidence="1">
    <location>
        <begin position="6"/>
        <end position="25"/>
    </location>
</feature>
<keyword evidence="3" id="KW-1185">Reference proteome</keyword>
<evidence type="ECO:0000256" key="1">
    <source>
        <dbReference type="SAM" id="Phobius"/>
    </source>
</evidence>
<gene>
    <name evidence="2" type="ORF">BFP76_07305</name>
</gene>
<dbReference type="AlphaFoldDB" id="A0A2G5K7G2"/>
<comment type="caution">
    <text evidence="2">The sequence shown here is derived from an EMBL/GenBank/DDBJ whole genome shotgun (WGS) entry which is preliminary data.</text>
</comment>
<accession>A0A2G5K7G2</accession>
<reference evidence="2 3" key="1">
    <citation type="submission" date="2016-08" db="EMBL/GenBank/DDBJ databases">
        <title>Draft genome of Amylibacter sp. strain 4G11.</title>
        <authorList>
            <person name="Wong S.-K."/>
            <person name="Hamasaki K."/>
            <person name="Yoshizawa S."/>
        </authorList>
    </citation>
    <scope>NUCLEOTIDE SEQUENCE [LARGE SCALE GENOMIC DNA]</scope>
    <source>
        <strain evidence="2 3">4G11</strain>
    </source>
</reference>
<dbReference type="OrthoDB" id="7868014at2"/>
<keyword evidence="1" id="KW-1133">Transmembrane helix</keyword>
<sequence length="187" mass="21471">MSQFEQGVVLGASILSLVWLATRILDYWLKARSRRAANKNFIRLLFAEIDFNAKDLLFFIESSRNLDALKQALLNDDNLVPHITDAHHDIIFKQNIDKLPAITDDLIAKIVLFYGLLDKISGQVAGLNMPSFKTVSPDGQFKAIQHIFVNAREAEDVGKQILKEFSQRYKSLQLHRQFRSHRSSVRY</sequence>
<keyword evidence="1" id="KW-0812">Transmembrane</keyword>
<dbReference type="RefSeq" id="WP_099593762.1">
    <property type="nucleotide sequence ID" value="NZ_MDGM01000012.1"/>
</dbReference>
<evidence type="ECO:0000313" key="3">
    <source>
        <dbReference type="Proteomes" id="UP000231516"/>
    </source>
</evidence>
<keyword evidence="1" id="KW-0472">Membrane</keyword>
<dbReference type="Proteomes" id="UP000231516">
    <property type="component" value="Unassembled WGS sequence"/>
</dbReference>
<protein>
    <submittedName>
        <fullName evidence="2">Uncharacterized protein</fullName>
    </submittedName>
</protein>
<dbReference type="EMBL" id="MDGM01000012">
    <property type="protein sequence ID" value="PIB24952.1"/>
    <property type="molecule type" value="Genomic_DNA"/>
</dbReference>